<evidence type="ECO:0000313" key="12">
    <source>
        <dbReference type="Proteomes" id="UP000783213"/>
    </source>
</evidence>
<dbReference type="InterPro" id="IPR038459">
    <property type="entry name" value="MT_TRM10-typ_sf"/>
</dbReference>
<keyword evidence="12" id="KW-1185">Reference proteome</keyword>
<evidence type="ECO:0000256" key="5">
    <source>
        <dbReference type="ARBA" id="ARBA00022691"/>
    </source>
</evidence>
<evidence type="ECO:0000256" key="4">
    <source>
        <dbReference type="ARBA" id="ARBA00022679"/>
    </source>
</evidence>
<name>A0ABQ7IB23_9HELO</name>
<evidence type="ECO:0000256" key="3">
    <source>
        <dbReference type="ARBA" id="ARBA00022603"/>
    </source>
</evidence>
<dbReference type="PROSITE" id="PS51675">
    <property type="entry name" value="SAM_MT_TRM10"/>
    <property type="match status" value="1"/>
</dbReference>
<feature type="domain" description="SAM-dependent MTase TRM10-type" evidence="10">
    <location>
        <begin position="121"/>
        <end position="391"/>
    </location>
</feature>
<evidence type="ECO:0000256" key="6">
    <source>
        <dbReference type="ARBA" id="ARBA00031792"/>
    </source>
</evidence>
<dbReference type="GeneID" id="62236371"/>
<reference evidence="11 12" key="1">
    <citation type="journal article" date="2020" name="Genome Biol. Evol.">
        <title>Comparative genomics of Sclerotiniaceae.</title>
        <authorList>
            <person name="Valero Jimenez C.A."/>
            <person name="Steentjes M."/>
            <person name="Scholten O.E."/>
            <person name="Van Kan J.A.L."/>
        </authorList>
    </citation>
    <scope>NUCLEOTIDE SEQUENCE [LARGE SCALE GENOMIC DNA]</scope>
    <source>
        <strain evidence="11 12">B1</strain>
    </source>
</reference>
<feature type="compositionally biased region" description="Polar residues" evidence="9">
    <location>
        <begin position="53"/>
        <end position="75"/>
    </location>
</feature>
<dbReference type="EC" id="2.1.1.221" evidence="1"/>
<feature type="compositionally biased region" description="Acidic residues" evidence="9">
    <location>
        <begin position="399"/>
        <end position="416"/>
    </location>
</feature>
<dbReference type="Proteomes" id="UP000783213">
    <property type="component" value="Unassembled WGS sequence"/>
</dbReference>
<feature type="compositionally biased region" description="Basic and acidic residues" evidence="9">
    <location>
        <begin position="82"/>
        <end position="97"/>
    </location>
</feature>
<dbReference type="EMBL" id="RCSX01000029">
    <property type="protein sequence ID" value="KAF7918822.1"/>
    <property type="molecule type" value="Genomic_DNA"/>
</dbReference>
<gene>
    <name evidence="11" type="ORF">EAE98_009600</name>
</gene>
<organism evidence="11 12">
    <name type="scientific">Botrytis deweyae</name>
    <dbReference type="NCBI Taxonomy" id="2478750"/>
    <lineage>
        <taxon>Eukaryota</taxon>
        <taxon>Fungi</taxon>
        <taxon>Dikarya</taxon>
        <taxon>Ascomycota</taxon>
        <taxon>Pezizomycotina</taxon>
        <taxon>Leotiomycetes</taxon>
        <taxon>Helotiales</taxon>
        <taxon>Sclerotiniaceae</taxon>
        <taxon>Botrytis</taxon>
    </lineage>
</organism>
<evidence type="ECO:0000256" key="9">
    <source>
        <dbReference type="SAM" id="MobiDB-lite"/>
    </source>
</evidence>
<comment type="caution">
    <text evidence="11">The sequence shown here is derived from an EMBL/GenBank/DDBJ whole genome shotgun (WGS) entry which is preliminary data.</text>
</comment>
<feature type="region of interest" description="Disordered" evidence="9">
    <location>
        <begin position="391"/>
        <end position="468"/>
    </location>
</feature>
<evidence type="ECO:0000259" key="10">
    <source>
        <dbReference type="PROSITE" id="PS51675"/>
    </source>
</evidence>
<keyword evidence="3" id="KW-0489">Methyltransferase</keyword>
<accession>A0ABQ7IB23</accession>
<dbReference type="PANTHER" id="PTHR13563:SF13">
    <property type="entry name" value="TRNA METHYLTRANSFERASE 10 HOMOLOG A"/>
    <property type="match status" value="1"/>
</dbReference>
<comment type="catalytic activity">
    <reaction evidence="8">
        <text>guanosine(9) in tRNA + S-adenosyl-L-methionine = N(1)-methylguanosine(9) in tRNA + S-adenosyl-L-homocysteine + H(+)</text>
        <dbReference type="Rhea" id="RHEA:43156"/>
        <dbReference type="Rhea" id="RHEA-COMP:10367"/>
        <dbReference type="Rhea" id="RHEA-COMP:10368"/>
        <dbReference type="ChEBI" id="CHEBI:15378"/>
        <dbReference type="ChEBI" id="CHEBI:57856"/>
        <dbReference type="ChEBI" id="CHEBI:59789"/>
        <dbReference type="ChEBI" id="CHEBI:73542"/>
        <dbReference type="ChEBI" id="CHEBI:74269"/>
        <dbReference type="EC" id="2.1.1.221"/>
    </reaction>
</comment>
<feature type="compositionally biased region" description="Basic residues" evidence="9">
    <location>
        <begin position="98"/>
        <end position="107"/>
    </location>
</feature>
<evidence type="ECO:0000256" key="1">
    <source>
        <dbReference type="ARBA" id="ARBA00012797"/>
    </source>
</evidence>
<feature type="compositionally biased region" description="Basic and acidic residues" evidence="9">
    <location>
        <begin position="447"/>
        <end position="468"/>
    </location>
</feature>
<evidence type="ECO:0000313" key="11">
    <source>
        <dbReference type="EMBL" id="KAF7918822.1"/>
    </source>
</evidence>
<keyword evidence="4" id="KW-0808">Transferase</keyword>
<proteinExistence type="predicted"/>
<dbReference type="CDD" id="cd18089">
    <property type="entry name" value="SPOUT_Trm10-like"/>
    <property type="match status" value="1"/>
</dbReference>
<dbReference type="InterPro" id="IPR028564">
    <property type="entry name" value="MT_TRM10-typ"/>
</dbReference>
<protein>
    <recommendedName>
        <fullName evidence="2">tRNA (guanine(9)-N1)-methyltransferase</fullName>
        <ecNumber evidence="1">2.1.1.221</ecNumber>
    </recommendedName>
    <alternativeName>
        <fullName evidence="7">tRNA methyltransferase 10</fullName>
    </alternativeName>
    <alternativeName>
        <fullName evidence="6">tRNA(m1G9)-methyltransferase</fullName>
    </alternativeName>
</protein>
<dbReference type="InterPro" id="IPR007356">
    <property type="entry name" value="tRNA_m1G_MeTrfase_euk"/>
</dbReference>
<feature type="compositionally biased region" description="Basic and acidic residues" evidence="9">
    <location>
        <begin position="417"/>
        <end position="434"/>
    </location>
</feature>
<feature type="region of interest" description="Disordered" evidence="9">
    <location>
        <begin position="1"/>
        <end position="128"/>
    </location>
</feature>
<evidence type="ECO:0000256" key="7">
    <source>
        <dbReference type="ARBA" id="ARBA00032166"/>
    </source>
</evidence>
<dbReference type="RefSeq" id="XP_038806414.1">
    <property type="nucleotide sequence ID" value="XM_038957221.1"/>
</dbReference>
<dbReference type="Gene3D" id="3.40.1280.30">
    <property type="match status" value="1"/>
</dbReference>
<feature type="compositionally biased region" description="Polar residues" evidence="9">
    <location>
        <begin position="19"/>
        <end position="46"/>
    </location>
</feature>
<sequence>MSDIDERPSKIRKVAPTDDASNSTDSIAPNCNSNDTIMQLENSISTEDAPANPKSNTTESTAVANSNEPNPLSKSQLKKRRKQEEWEANKSKRTEFRRIKRKEKQARKAAAQAAGLLPPPPPSSSRRPVQVPVSFLIDCDFESYMMEKEIISLTAQVTRCYSDNRTAVYRGHMGISGWGGKMKERFEGVLAGNFNSWKGVKFMEEGWMEAAGIMDGLMRGAEGGKLLGALATENGLEEYKKPRRGSKKQEAESAGPESAELESAEAVQLEVDEQLNPSIPEASDATNSSSTTPNIVYLSSDSENTLTTLSPYTTYVIGGIVDKNRHKGLCYKRACDAGIPTAKLPIGEYMTMQSRTVLTVNHVMEIMIRWLETGDWGKAFSKVIPKRKEAKLKAKEETDGAEGEEDNEGEDGDGLDEDVKVKIEDEDEKVKIKDESEDGDEGGVSLEAEKRAEEQQALDKDEGNDTTV</sequence>
<evidence type="ECO:0000256" key="2">
    <source>
        <dbReference type="ARBA" id="ARBA00020451"/>
    </source>
</evidence>
<keyword evidence="5" id="KW-0949">S-adenosyl-L-methionine</keyword>
<feature type="region of interest" description="Disordered" evidence="9">
    <location>
        <begin position="237"/>
        <end position="265"/>
    </location>
</feature>
<evidence type="ECO:0000256" key="8">
    <source>
        <dbReference type="ARBA" id="ARBA00048434"/>
    </source>
</evidence>
<dbReference type="PANTHER" id="PTHR13563">
    <property type="entry name" value="TRNA (GUANINE-9-) METHYLTRANSFERASE"/>
    <property type="match status" value="1"/>
</dbReference>